<dbReference type="AlphaFoldDB" id="A0A8C0X9L7"/>
<sequence>RFGPQLVVLLRVDLNVNLQAHTEHRGSHDVGVGEVDMQTPSQVEEDEQCAGQPLAEDPIGAGSMGHQAQS</sequence>
<dbReference type="Ensembl" id="ENSCCNT00000031180.1">
    <property type="protein sequence ID" value="ENSCCNP00000024457.1"/>
    <property type="gene ID" value="ENSCCNG00000023938.1"/>
</dbReference>
<name>A0A8C0X9L7_CASCN</name>
<evidence type="ECO:0000256" key="1">
    <source>
        <dbReference type="SAM" id="MobiDB-lite"/>
    </source>
</evidence>
<organism evidence="2">
    <name type="scientific">Castor canadensis</name>
    <name type="common">American beaver</name>
    <dbReference type="NCBI Taxonomy" id="51338"/>
    <lineage>
        <taxon>Eukaryota</taxon>
        <taxon>Metazoa</taxon>
        <taxon>Chordata</taxon>
        <taxon>Craniata</taxon>
        <taxon>Vertebrata</taxon>
        <taxon>Euteleostomi</taxon>
        <taxon>Mammalia</taxon>
        <taxon>Eutheria</taxon>
        <taxon>Euarchontoglires</taxon>
        <taxon>Glires</taxon>
        <taxon>Rodentia</taxon>
        <taxon>Castorimorpha</taxon>
        <taxon>Castoridae</taxon>
        <taxon>Castor</taxon>
    </lineage>
</organism>
<proteinExistence type="predicted"/>
<evidence type="ECO:0000313" key="2">
    <source>
        <dbReference type="Ensembl" id="ENSCCNP00000024457.1"/>
    </source>
</evidence>
<accession>A0A8C0X9L7</accession>
<feature type="region of interest" description="Disordered" evidence="1">
    <location>
        <begin position="25"/>
        <end position="70"/>
    </location>
</feature>
<reference evidence="2" key="1">
    <citation type="submission" date="2023-09" db="UniProtKB">
        <authorList>
            <consortium name="Ensembl"/>
        </authorList>
    </citation>
    <scope>IDENTIFICATION</scope>
</reference>
<protein>
    <submittedName>
        <fullName evidence="2">Uncharacterized protein</fullName>
    </submittedName>
</protein>